<evidence type="ECO:0000313" key="2">
    <source>
        <dbReference type="Proteomes" id="UP001560685"/>
    </source>
</evidence>
<protein>
    <submittedName>
        <fullName evidence="1">YdbH domain-containing protein</fullName>
    </submittedName>
</protein>
<dbReference type="RefSeq" id="WP_369311621.1">
    <property type="nucleotide sequence ID" value="NZ_JBEHZE010000001.1"/>
</dbReference>
<dbReference type="InterPro" id="IPR021730">
    <property type="entry name" value="YdbH"/>
</dbReference>
<dbReference type="Proteomes" id="UP001560685">
    <property type="component" value="Unassembled WGS sequence"/>
</dbReference>
<keyword evidence="2" id="KW-1185">Reference proteome</keyword>
<comment type="caution">
    <text evidence="1">The sequence shown here is derived from an EMBL/GenBank/DDBJ whole genome shotgun (WGS) entry which is preliminary data.</text>
</comment>
<dbReference type="Pfam" id="PF11739">
    <property type="entry name" value="YdbH-like"/>
    <property type="match status" value="1"/>
</dbReference>
<evidence type="ECO:0000313" key="1">
    <source>
        <dbReference type="EMBL" id="MEX6631984.1"/>
    </source>
</evidence>
<name>A0ABV3YZM8_9PROT</name>
<proteinExistence type="predicted"/>
<dbReference type="EMBL" id="JBEHZE010000001">
    <property type="protein sequence ID" value="MEX6631984.1"/>
    <property type="molecule type" value="Genomic_DNA"/>
</dbReference>
<sequence length="942" mass="99684">MRDTGNIMRVARFLAIVVLLLAILLAALYLLRKPVASWALRQGMAQAGLENPQGQVTALTLDAIRIENLSAGPIGGEGIRFAQINSDYHWRQLLSERSVKNVRVGPGLVRIDIDQQGRISLPGITLGEGGGARGVALPFETLTLSDVEISIDAPEGQAAGNISAEYDQRTGGVAKLEVLSNMLRFGDMTISDGETAFNLILSDNGDISAKGQFTGDIDYQGATVHALSLGVDGKGASWRDAANGAREKLTGAARINVKAPNINIEQAEIFAPLSTPAMQALLGGSVTGGAISGAFDVTFNQDGIKILFADDEPPLTVETDKGTKLVVSPQGSAPFLAHGEARDATSFQFAISGSGVNANGAADAEYIDGNWRLAAPINIDAYQSPALSLNGSRVDIAARSEGENILADINLKSGLKKLTIGRLTIDDTPFTGGFEIAANTAAKHATIVNKSECLALARTHAFLAEQDLEARLSGLELCNREGRLMSVNWSEQVTSTLNGNLSARDASFRIGQTKASGKPPVIAFDADYHLVEDVTRIIGKISDGDMTLNDVLDMSAVDGGFEFVLDAEEMKIDAIVDNLRIAQHGEAPVIAPVIATATARIVGNDATFDYVLSTPSGDQLGTGRGTQNMQQASGETVFSFEGLKFIQGGVQPNELSPLLKGFVDAAVGEMGGEMVFGWNESGITSSAGFSFKNISFGGPTRAVTRTTGFNGNLALTNLMPVTTDGTQTVTVDVVDMDALKLTDGIISFNVPGDDTIVIPKAEFPWFGGVIGVYDAVASLTGEAQIPLRADRVELAQIFEYVEINGLSGEGTMNGVLPVVFEDGKARIENGFLKSAGPGAIRYQGEAAEQAASAGGNAKIAFDILRDLRYSSLEVRVNGALDGRLDFQMFFEGTGEVNMDNAKGRVPVKYTISLDAALLELLQQANLSRSFQLQIEQGLQRVE</sequence>
<accession>A0ABV3YZM8</accession>
<organism evidence="1 2">
    <name type="scientific">Hyphococcus lacteus</name>
    <dbReference type="NCBI Taxonomy" id="3143536"/>
    <lineage>
        <taxon>Bacteria</taxon>
        <taxon>Pseudomonadati</taxon>
        <taxon>Pseudomonadota</taxon>
        <taxon>Alphaproteobacteria</taxon>
        <taxon>Parvularculales</taxon>
        <taxon>Parvularculaceae</taxon>
        <taxon>Hyphococcus</taxon>
    </lineage>
</organism>
<reference evidence="1 2" key="1">
    <citation type="submission" date="2024-05" db="EMBL/GenBank/DDBJ databases">
        <title>Three bacterial strains, DH-69, EH-24, and ECK-19 isolated from coastal sediments.</title>
        <authorList>
            <person name="Ye Y.-Q."/>
            <person name="Du Z.-J."/>
        </authorList>
    </citation>
    <scope>NUCLEOTIDE SEQUENCE [LARGE SCALE GENOMIC DNA]</scope>
    <source>
        <strain evidence="1 2">ECK-19</strain>
    </source>
</reference>
<gene>
    <name evidence="1" type="ORF">ABFZ84_00335</name>
</gene>